<dbReference type="GO" id="GO:0004175">
    <property type="term" value="F:endopeptidase activity"/>
    <property type="evidence" value="ECO:0007669"/>
    <property type="project" value="UniProtKB-ARBA"/>
</dbReference>
<evidence type="ECO:0000313" key="4">
    <source>
        <dbReference type="Proteomes" id="UP000035721"/>
    </source>
</evidence>
<keyword evidence="1" id="KW-1133">Transmembrane helix</keyword>
<name>A0A077LUK0_9MICO</name>
<dbReference type="RefSeq" id="WP_048549927.1">
    <property type="nucleotide sequence ID" value="NZ_HF570958.1"/>
</dbReference>
<evidence type="ECO:0000256" key="1">
    <source>
        <dbReference type="SAM" id="Phobius"/>
    </source>
</evidence>
<keyword evidence="1" id="KW-0472">Membrane</keyword>
<reference evidence="3 4" key="1">
    <citation type="journal article" date="2013" name="ISME J.">
        <title>A metabolic model for members of the genus Tetrasphaera involved in enhanced biological phosphorus removal.</title>
        <authorList>
            <person name="Kristiansen R."/>
            <person name="Nguyen H.T.T."/>
            <person name="Saunders A.M."/>
            <person name="Nielsen J.L."/>
            <person name="Wimmer R."/>
            <person name="Le V.Q."/>
            <person name="McIlroy S.J."/>
            <person name="Petrovski S."/>
            <person name="Seviour R.J."/>
            <person name="Calteau A."/>
            <person name="Nielsen K.L."/>
            <person name="Nielsen P.H."/>
        </authorList>
    </citation>
    <scope>NUCLEOTIDE SEQUENCE [LARGE SCALE GENOMIC DNA]</scope>
    <source>
        <strain evidence="3 4">T1-X7</strain>
    </source>
</reference>
<dbReference type="EMBL" id="CAJB01000024">
    <property type="protein sequence ID" value="CCH76342.1"/>
    <property type="molecule type" value="Genomic_DNA"/>
</dbReference>
<proteinExistence type="predicted"/>
<feature type="transmembrane region" description="Helical" evidence="1">
    <location>
        <begin position="12"/>
        <end position="34"/>
    </location>
</feature>
<keyword evidence="1" id="KW-0812">Transmembrane</keyword>
<keyword evidence="4" id="KW-1185">Reference proteome</keyword>
<feature type="transmembrane region" description="Helical" evidence="1">
    <location>
        <begin position="40"/>
        <end position="57"/>
    </location>
</feature>
<dbReference type="Proteomes" id="UP000035721">
    <property type="component" value="Unassembled WGS sequence"/>
</dbReference>
<feature type="transmembrane region" description="Helical" evidence="1">
    <location>
        <begin position="211"/>
        <end position="231"/>
    </location>
</feature>
<organism evidence="3 4">
    <name type="scientific">Nostocoides japonicum T1-X7</name>
    <dbReference type="NCBI Taxonomy" id="1194083"/>
    <lineage>
        <taxon>Bacteria</taxon>
        <taxon>Bacillati</taxon>
        <taxon>Actinomycetota</taxon>
        <taxon>Actinomycetes</taxon>
        <taxon>Micrococcales</taxon>
        <taxon>Intrasporangiaceae</taxon>
        <taxon>Nostocoides</taxon>
    </lineage>
</organism>
<dbReference type="Pfam" id="PF02517">
    <property type="entry name" value="Rce1-like"/>
    <property type="match status" value="1"/>
</dbReference>
<feature type="transmembrane region" description="Helical" evidence="1">
    <location>
        <begin position="157"/>
        <end position="174"/>
    </location>
</feature>
<feature type="domain" description="CAAX prenyl protease 2/Lysostaphin resistance protein A-like" evidence="2">
    <location>
        <begin position="126"/>
        <end position="224"/>
    </location>
</feature>
<feature type="transmembrane region" description="Helical" evidence="1">
    <location>
        <begin position="186"/>
        <end position="204"/>
    </location>
</feature>
<dbReference type="STRING" id="1194083.BN12_120024"/>
<feature type="transmembrane region" description="Helical" evidence="1">
    <location>
        <begin position="118"/>
        <end position="136"/>
    </location>
</feature>
<gene>
    <name evidence="3" type="ORF">BN12_120024</name>
</gene>
<evidence type="ECO:0000313" key="3">
    <source>
        <dbReference type="EMBL" id="CCH76342.1"/>
    </source>
</evidence>
<accession>A0A077LUK0</accession>
<comment type="caution">
    <text evidence="3">The sequence shown here is derived from an EMBL/GenBank/DDBJ whole genome shotgun (WGS) entry which is preliminary data.</text>
</comment>
<dbReference type="GO" id="GO:0080120">
    <property type="term" value="P:CAAX-box protein maturation"/>
    <property type="evidence" value="ECO:0007669"/>
    <property type="project" value="UniProtKB-ARBA"/>
</dbReference>
<dbReference type="AlphaFoldDB" id="A0A077LUK0"/>
<protein>
    <submittedName>
        <fullName evidence="3">Abortive infection protein</fullName>
    </submittedName>
</protein>
<evidence type="ECO:0000259" key="2">
    <source>
        <dbReference type="Pfam" id="PF02517"/>
    </source>
</evidence>
<sequence>MPGRVHGTLQRRYAISPVGTGALLFVSLAVVRILGAFSETLMVASVMLTPLVVLAVPRGSWETVGLRRPASRRRVVEGVLVVFASYAVSVGACVLLVGTGRHNWALGLRTLVVDTVPSAPPAVVAVGAVVVLGLLVPLAEEVCFRGVLHTALADRHGPLTAVVGTSAAWALVHLGDYGLQPLDGKVIAGVLPSVLLMGLALGWCRVRTGSVHACVVAQGVANLLLLGWVLIW</sequence>
<dbReference type="OrthoDB" id="4772204at2"/>
<dbReference type="InterPro" id="IPR003675">
    <property type="entry name" value="Rce1/LyrA-like_dom"/>
</dbReference>
<feature type="transmembrane region" description="Helical" evidence="1">
    <location>
        <begin position="78"/>
        <end position="98"/>
    </location>
</feature>